<evidence type="ECO:0000313" key="2">
    <source>
        <dbReference type="Proteomes" id="UP001161257"/>
    </source>
</evidence>
<name>A0AA37RE75_PSEPU</name>
<organism evidence="1 2">
    <name type="scientific">Pseudomonas putida</name>
    <name type="common">Arthrobacter siderocapsulatus</name>
    <dbReference type="NCBI Taxonomy" id="303"/>
    <lineage>
        <taxon>Bacteria</taxon>
        <taxon>Pseudomonadati</taxon>
        <taxon>Pseudomonadota</taxon>
        <taxon>Gammaproteobacteria</taxon>
        <taxon>Pseudomonadales</taxon>
        <taxon>Pseudomonadaceae</taxon>
        <taxon>Pseudomonas</taxon>
    </lineage>
</organism>
<dbReference type="InterPro" id="IPR028264">
    <property type="entry name" value="Imm15"/>
</dbReference>
<sequence>MNMQKIFDKLVEKEPYINLNVFLEEYDTFEEIPIISRYKKLEILKGNLQQTEAADILLNISFFVLNSAMLYMRTKNTKNEKHFIAITYTDFDFENKIEPPIPNIFVNPNTTKSSSLEKLKKKQTVEISPEIKLVQERFDACRIRPLFSFYESRFFDPACNEDTIRVYAVLN</sequence>
<protein>
    <submittedName>
        <fullName evidence="1">Uncharacterized protein</fullName>
    </submittedName>
</protein>
<dbReference type="Proteomes" id="UP001161257">
    <property type="component" value="Unassembled WGS sequence"/>
</dbReference>
<gene>
    <name evidence="1" type="ORF">PPUN14671_38930</name>
</gene>
<proteinExistence type="predicted"/>
<comment type="caution">
    <text evidence="1">The sequence shown here is derived from an EMBL/GenBank/DDBJ whole genome shotgun (WGS) entry which is preliminary data.</text>
</comment>
<dbReference type="EMBL" id="BSKJ01000009">
    <property type="protein sequence ID" value="GLO37057.1"/>
    <property type="molecule type" value="Genomic_DNA"/>
</dbReference>
<accession>A0AA37RE75</accession>
<reference evidence="1" key="1">
    <citation type="submission" date="2023-01" db="EMBL/GenBank/DDBJ databases">
        <title>Whole-genome sequence of Pseudomonas putida NBRC 14671.</title>
        <authorList>
            <person name="Morohoshi T."/>
            <person name="Someya N."/>
        </authorList>
    </citation>
    <scope>NUCLEOTIDE SEQUENCE</scope>
    <source>
        <strain evidence="1">NBRC 14671</strain>
    </source>
</reference>
<evidence type="ECO:0000313" key="1">
    <source>
        <dbReference type="EMBL" id="GLO37057.1"/>
    </source>
</evidence>
<dbReference type="Pfam" id="PF15561">
    <property type="entry name" value="Imm15"/>
    <property type="match status" value="1"/>
</dbReference>
<dbReference type="AlphaFoldDB" id="A0AA37RE75"/>
<dbReference type="RefSeq" id="WP_284356436.1">
    <property type="nucleotide sequence ID" value="NZ_BSKF01000013.1"/>
</dbReference>